<keyword evidence="3" id="KW-1185">Reference proteome</keyword>
<reference evidence="2 3" key="1">
    <citation type="submission" date="2023-08" db="EMBL/GenBank/DDBJ databases">
        <title>Black Yeasts Isolated from many extreme environments.</title>
        <authorList>
            <person name="Coleine C."/>
            <person name="Stajich J.E."/>
            <person name="Selbmann L."/>
        </authorList>
    </citation>
    <scope>NUCLEOTIDE SEQUENCE [LARGE SCALE GENOMIC DNA]</scope>
    <source>
        <strain evidence="2 3">CCFEE 5885</strain>
    </source>
</reference>
<evidence type="ECO:0000313" key="3">
    <source>
        <dbReference type="Proteomes" id="UP001345013"/>
    </source>
</evidence>
<dbReference type="EMBL" id="JAVRRG010000009">
    <property type="protein sequence ID" value="KAK5099559.1"/>
    <property type="molecule type" value="Genomic_DNA"/>
</dbReference>
<sequence length="177" mass="20184">MPRATRANTRKDLEQNALEESAKPPSPPEQPPEFPSLPELFSQSSVPTLPDEVLLDKQKVESLTDDKFEALGFKHELCEFPDHARQIERLKVENELLKNQISYEKAKNAIIHGELSAFKALARRVLHGDKSEKSWDSRQEAFVRLVGGLLGLKNKDELEDENYPGHDIPRESLELLY</sequence>
<protein>
    <submittedName>
        <fullName evidence="2">Uncharacterized protein</fullName>
    </submittedName>
</protein>
<comment type="caution">
    <text evidence="2">The sequence shown here is derived from an EMBL/GenBank/DDBJ whole genome shotgun (WGS) entry which is preliminary data.</text>
</comment>
<feature type="region of interest" description="Disordered" evidence="1">
    <location>
        <begin position="1"/>
        <end position="44"/>
    </location>
</feature>
<proteinExistence type="predicted"/>
<organism evidence="2 3">
    <name type="scientific">Lithohypha guttulata</name>
    <dbReference type="NCBI Taxonomy" id="1690604"/>
    <lineage>
        <taxon>Eukaryota</taxon>
        <taxon>Fungi</taxon>
        <taxon>Dikarya</taxon>
        <taxon>Ascomycota</taxon>
        <taxon>Pezizomycotina</taxon>
        <taxon>Eurotiomycetes</taxon>
        <taxon>Chaetothyriomycetidae</taxon>
        <taxon>Chaetothyriales</taxon>
        <taxon>Trichomeriaceae</taxon>
        <taxon>Lithohypha</taxon>
    </lineage>
</organism>
<accession>A0ABR0KLC7</accession>
<feature type="compositionally biased region" description="Pro residues" evidence="1">
    <location>
        <begin position="24"/>
        <end position="35"/>
    </location>
</feature>
<evidence type="ECO:0000313" key="2">
    <source>
        <dbReference type="EMBL" id="KAK5099559.1"/>
    </source>
</evidence>
<gene>
    <name evidence="2" type="ORF">LTR24_001218</name>
</gene>
<evidence type="ECO:0000256" key="1">
    <source>
        <dbReference type="SAM" id="MobiDB-lite"/>
    </source>
</evidence>
<dbReference type="Proteomes" id="UP001345013">
    <property type="component" value="Unassembled WGS sequence"/>
</dbReference>
<name>A0ABR0KLC7_9EURO</name>